<dbReference type="SUPFAM" id="SSF53474">
    <property type="entry name" value="alpha/beta-Hydrolases"/>
    <property type="match status" value="1"/>
</dbReference>
<organism evidence="9 10">
    <name type="scientific">Coemansia thaxteri</name>
    <dbReference type="NCBI Taxonomy" id="2663907"/>
    <lineage>
        <taxon>Eukaryota</taxon>
        <taxon>Fungi</taxon>
        <taxon>Fungi incertae sedis</taxon>
        <taxon>Zoopagomycota</taxon>
        <taxon>Kickxellomycotina</taxon>
        <taxon>Kickxellomycetes</taxon>
        <taxon>Kickxellales</taxon>
        <taxon>Kickxellaceae</taxon>
        <taxon>Coemansia</taxon>
    </lineage>
</organism>
<evidence type="ECO:0000256" key="5">
    <source>
        <dbReference type="ARBA" id="ARBA00022801"/>
    </source>
</evidence>
<evidence type="ECO:0000256" key="7">
    <source>
        <dbReference type="RuleBase" id="RU361156"/>
    </source>
</evidence>
<dbReference type="Proteomes" id="UP001150907">
    <property type="component" value="Unassembled WGS sequence"/>
</dbReference>
<dbReference type="EC" id="3.4.16.-" evidence="7"/>
<evidence type="ECO:0000256" key="3">
    <source>
        <dbReference type="ARBA" id="ARBA00022670"/>
    </source>
</evidence>
<evidence type="ECO:0000256" key="8">
    <source>
        <dbReference type="SAM" id="SignalP"/>
    </source>
</evidence>
<protein>
    <recommendedName>
        <fullName evidence="7">Carboxypeptidase</fullName>
        <ecNumber evidence="7">3.4.16.-</ecNumber>
    </recommendedName>
</protein>
<comment type="similarity">
    <text evidence="1 7">Belongs to the peptidase S10 family.</text>
</comment>
<dbReference type="GO" id="GO:0006508">
    <property type="term" value="P:proteolysis"/>
    <property type="evidence" value="ECO:0007669"/>
    <property type="project" value="UniProtKB-KW"/>
</dbReference>
<proteinExistence type="inferred from homology"/>
<keyword evidence="2 7" id="KW-0121">Carboxypeptidase</keyword>
<evidence type="ECO:0000256" key="1">
    <source>
        <dbReference type="ARBA" id="ARBA00009431"/>
    </source>
</evidence>
<dbReference type="InterPro" id="IPR029058">
    <property type="entry name" value="AB_hydrolase_fold"/>
</dbReference>
<keyword evidence="5 7" id="KW-0378">Hydrolase</keyword>
<dbReference type="PANTHER" id="PTHR11802:SF113">
    <property type="entry name" value="SERINE CARBOXYPEPTIDASE CTSA-4.1"/>
    <property type="match status" value="1"/>
</dbReference>
<dbReference type="GO" id="GO:0000324">
    <property type="term" value="C:fungal-type vacuole"/>
    <property type="evidence" value="ECO:0007669"/>
    <property type="project" value="TreeGrafter"/>
</dbReference>
<dbReference type="OrthoDB" id="443318at2759"/>
<dbReference type="EMBL" id="JANBQF010000027">
    <property type="protein sequence ID" value="KAJ2007414.1"/>
    <property type="molecule type" value="Genomic_DNA"/>
</dbReference>
<evidence type="ECO:0000313" key="9">
    <source>
        <dbReference type="EMBL" id="KAJ2007414.1"/>
    </source>
</evidence>
<feature type="signal peptide" evidence="8">
    <location>
        <begin position="1"/>
        <end position="15"/>
    </location>
</feature>
<dbReference type="InterPro" id="IPR018202">
    <property type="entry name" value="Ser_caboxypep_ser_AS"/>
</dbReference>
<dbReference type="Pfam" id="PF00450">
    <property type="entry name" value="Peptidase_S10"/>
    <property type="match status" value="1"/>
</dbReference>
<dbReference type="PROSITE" id="PS00131">
    <property type="entry name" value="CARBOXYPEPT_SER_SER"/>
    <property type="match status" value="1"/>
</dbReference>
<keyword evidence="3 7" id="KW-0645">Protease</keyword>
<dbReference type="AlphaFoldDB" id="A0A9W8BNA1"/>
<keyword evidence="6" id="KW-0325">Glycoprotein</keyword>
<gene>
    <name evidence="9" type="ORF">H4R26_000794</name>
</gene>
<evidence type="ECO:0000256" key="2">
    <source>
        <dbReference type="ARBA" id="ARBA00022645"/>
    </source>
</evidence>
<dbReference type="PANTHER" id="PTHR11802">
    <property type="entry name" value="SERINE PROTEASE FAMILY S10 SERINE CARBOXYPEPTIDASE"/>
    <property type="match status" value="1"/>
</dbReference>
<dbReference type="InterPro" id="IPR001563">
    <property type="entry name" value="Peptidase_S10"/>
</dbReference>
<comment type="caution">
    <text evidence="9">The sequence shown here is derived from an EMBL/GenBank/DDBJ whole genome shotgun (WGS) entry which is preliminary data.</text>
</comment>
<sequence length="474" mass="52932">MRLFGLVAAVSLVLGISFGAVADDQPTKKWNHVVRSQSLPGHQLRITKPTLCRTDARQYSGYLDTASDKHFFFWFFEARKQRPCCKAPLVVWLNGGPGCSSMLGALTEIGPCRLSDFGNSTEQNPYAWNEYSNLLFIDQPANTGYSYGSVVNSTASSAVDFYALLQLFYKQFPQYGKGSLHLFGESYAGKYIPAIGRQILEQNKRVRQRGSAAAPDLRVLPLASVAIGNGYVNPKVQLKYVSKMACDSTYPPVLSQDVCRQMDLDYPVCAQKIDSCYATGDAAQCEDAFDYCESNIDSKLLMVNPSVNPYDVRTQCEYPPLCYKDATQAGEFLNLAKVKRALGVSESLNFQACSRTVTRGFIETFDMMRSYEDDVVYLLNSGVRALFYNGDADSVCSWYGTKAMLTGMDWRHKDGFARAPDRLWTVAGVKAGEVRAHANLAFVRVFKAGHIVPRDQPAHALIMISRWLFRRRSR</sequence>
<feature type="chain" id="PRO_5040726523" description="Carboxypeptidase" evidence="8">
    <location>
        <begin position="16"/>
        <end position="474"/>
    </location>
</feature>
<keyword evidence="4 8" id="KW-0732">Signal</keyword>
<dbReference type="Gene3D" id="1.10.287.410">
    <property type="match status" value="1"/>
</dbReference>
<dbReference type="PRINTS" id="PR00724">
    <property type="entry name" value="CRBOXYPTASEC"/>
</dbReference>
<dbReference type="Gene3D" id="3.40.50.1820">
    <property type="entry name" value="alpha/beta hydrolase"/>
    <property type="match status" value="1"/>
</dbReference>
<name>A0A9W8BNA1_9FUNG</name>
<accession>A0A9W8BNA1</accession>
<evidence type="ECO:0000256" key="6">
    <source>
        <dbReference type="ARBA" id="ARBA00023180"/>
    </source>
</evidence>
<evidence type="ECO:0000256" key="4">
    <source>
        <dbReference type="ARBA" id="ARBA00022729"/>
    </source>
</evidence>
<reference evidence="9" key="1">
    <citation type="submission" date="2022-07" db="EMBL/GenBank/DDBJ databases">
        <title>Phylogenomic reconstructions and comparative analyses of Kickxellomycotina fungi.</title>
        <authorList>
            <person name="Reynolds N.K."/>
            <person name="Stajich J.E."/>
            <person name="Barry K."/>
            <person name="Grigoriev I.V."/>
            <person name="Crous P."/>
            <person name="Smith M.E."/>
        </authorList>
    </citation>
    <scope>NUCLEOTIDE SEQUENCE</scope>
    <source>
        <strain evidence="9">IMI 214461</strain>
    </source>
</reference>
<dbReference type="GO" id="GO:0004185">
    <property type="term" value="F:serine-type carboxypeptidase activity"/>
    <property type="evidence" value="ECO:0007669"/>
    <property type="project" value="UniProtKB-UniRule"/>
</dbReference>
<keyword evidence="10" id="KW-1185">Reference proteome</keyword>
<evidence type="ECO:0000313" key="10">
    <source>
        <dbReference type="Proteomes" id="UP001150907"/>
    </source>
</evidence>